<organism evidence="1 2">
    <name type="scientific">Chloropicon primus</name>
    <dbReference type="NCBI Taxonomy" id="1764295"/>
    <lineage>
        <taxon>Eukaryota</taxon>
        <taxon>Viridiplantae</taxon>
        <taxon>Chlorophyta</taxon>
        <taxon>Chloropicophyceae</taxon>
        <taxon>Chloropicales</taxon>
        <taxon>Chloropicaceae</taxon>
        <taxon>Chloropicon</taxon>
    </lineage>
</organism>
<evidence type="ECO:0000313" key="1">
    <source>
        <dbReference type="EMBL" id="QDZ19017.1"/>
    </source>
</evidence>
<accession>A0A5B8MF33</accession>
<dbReference type="AlphaFoldDB" id="A0A5B8MF33"/>
<proteinExistence type="predicted"/>
<dbReference type="Proteomes" id="UP000316726">
    <property type="component" value="Chromosome 2"/>
</dbReference>
<dbReference type="SUPFAM" id="SSF50090">
    <property type="entry name" value="Electron transport accessory proteins"/>
    <property type="match status" value="1"/>
</dbReference>
<reference evidence="1 2" key="1">
    <citation type="submission" date="2018-07" db="EMBL/GenBank/DDBJ databases">
        <title>The complete nuclear genome of the prasinophyte Chloropicon primus (CCMP1205).</title>
        <authorList>
            <person name="Pombert J.-F."/>
            <person name="Otis C."/>
            <person name="Turmel M."/>
            <person name="Lemieux C."/>
        </authorList>
    </citation>
    <scope>NUCLEOTIDE SEQUENCE [LARGE SCALE GENOMIC DNA]</scope>
    <source>
        <strain evidence="1 2">CCMP1205</strain>
    </source>
</reference>
<dbReference type="InterPro" id="IPR008990">
    <property type="entry name" value="Elect_transpt_acc-like_dom_sf"/>
</dbReference>
<name>A0A5B8MF33_9CHLO</name>
<gene>
    <name evidence="1" type="ORF">A3770_02p15350</name>
</gene>
<evidence type="ECO:0000313" key="2">
    <source>
        <dbReference type="Proteomes" id="UP000316726"/>
    </source>
</evidence>
<protein>
    <submittedName>
        <fullName evidence="1">Uncharacterized protein</fullName>
    </submittedName>
</protein>
<dbReference type="Gene3D" id="2.30.30.50">
    <property type="match status" value="1"/>
</dbReference>
<sequence>MKGGGDEAAGAAGGSSKDEAAWKERAVRKWEKEVEACAYLLCGGVPPVLEWGELEQAMEEVQKSSMRSPTSVLDEEGLPLYSRCAAGIVKLLRGRGLLEEGEVLEKVVGPHESSSEPKFAPRASVRVRSDYGRRCQWPYPYHTLAGFLFGAEGKVQSFKGLEANTAAMAFGARGATQPVYVVSFPLDSLLTAPETVAAVRGMTVDVEVVEAWLEAVDPVQRIFEAWPKDAKRERMRQFRSEFEHAYLYGHPPAPGQDLSSNAVALLVEKNLVAAKDISETVSEREKVLLDYQASFSKKAFFVKKSPPSSSS</sequence>
<dbReference type="EMBL" id="CP031035">
    <property type="protein sequence ID" value="QDZ19017.1"/>
    <property type="molecule type" value="Genomic_DNA"/>
</dbReference>
<keyword evidence="2" id="KW-1185">Reference proteome</keyword>